<feature type="transmembrane region" description="Helical" evidence="2">
    <location>
        <begin position="54"/>
        <end position="75"/>
    </location>
</feature>
<dbReference type="AlphaFoldDB" id="A0A5C4MEB2"/>
<feature type="region of interest" description="Disordered" evidence="1">
    <location>
        <begin position="154"/>
        <end position="253"/>
    </location>
</feature>
<evidence type="ECO:0000313" key="3">
    <source>
        <dbReference type="EMBL" id="TNC30437.1"/>
    </source>
</evidence>
<evidence type="ECO:0008006" key="5">
    <source>
        <dbReference type="Google" id="ProtNLM"/>
    </source>
</evidence>
<accession>A0A5C4MEB2</accession>
<evidence type="ECO:0000313" key="4">
    <source>
        <dbReference type="Proteomes" id="UP000306740"/>
    </source>
</evidence>
<sequence>MTDRQEQGRTLEPTGAGGSEVLEVRRSAGVLALVAVGAGVLAIAYAVRASGGSPLLWLVAGLLGGVALLAARGWFDARSPLLVADSLGVRVRHGDAWRGFPWADVDHVVLVEPRGLLSDGAIDVVASDGTVFVVPLGLAVRASSEDLGGALRQLSGDEDLVVEPEPDPEREPEPGAEAGPEPDLHDEPDPPRDSPAAAVPAAADAPAADAPADAAPDGAPVTDDPRPSGDGTDPVQNPASPDRDGGPAADEPARSVSAPARIDLGLVQSAGSSALAPGYRVVTALRASRGRPELVIDAPVEQARRPYEIHEATAAPVTTPDEAAPPEDDGLAVETTQTVPGLGDQIRAARESAGATVEDLAERTRIRPHVIEALESDDVSACGGDFYARGHMRSLAKTLGTDPEPWIARYDASYAQAPIPARAVFEAERATGSQTIRVARGGRSWLALTVVVLVLAIIWGIGQLVVGNGEGSDAPATVPTAVAPPPADPSSLAGLGAPTTNHLLIRGKEKKPTKVTVSDGTGATIWTGDLAKGEFKRVSVVGPAKVSVRRAEAASVAVNGGKARRVGEGSEKGSTTVGDS</sequence>
<feature type="compositionally biased region" description="Low complexity" evidence="1">
    <location>
        <begin position="194"/>
        <end position="222"/>
    </location>
</feature>
<evidence type="ECO:0000256" key="2">
    <source>
        <dbReference type="SAM" id="Phobius"/>
    </source>
</evidence>
<reference evidence="3 4" key="1">
    <citation type="submission" date="2019-05" db="EMBL/GenBank/DDBJ databases">
        <title>Mumia sp. nov., isolated from the intestinal contents of plateau pika (Ochotona curzoniae) in the Qinghai-Tibet plateau of China.</title>
        <authorList>
            <person name="Tian Z."/>
        </authorList>
    </citation>
    <scope>NUCLEOTIDE SEQUENCE [LARGE SCALE GENOMIC DNA]</scope>
    <source>
        <strain evidence="4">527</strain>
    </source>
</reference>
<dbReference type="RefSeq" id="WP_139107261.1">
    <property type="nucleotide sequence ID" value="NZ_VDFR01000219.1"/>
</dbReference>
<comment type="caution">
    <text evidence="3">The sequence shown here is derived from an EMBL/GenBank/DDBJ whole genome shotgun (WGS) entry which is preliminary data.</text>
</comment>
<keyword evidence="2" id="KW-0472">Membrane</keyword>
<feature type="compositionally biased region" description="Acidic residues" evidence="1">
    <location>
        <begin position="156"/>
        <end position="166"/>
    </location>
</feature>
<feature type="region of interest" description="Disordered" evidence="1">
    <location>
        <begin position="558"/>
        <end position="580"/>
    </location>
</feature>
<feature type="compositionally biased region" description="Basic and acidic residues" evidence="1">
    <location>
        <begin position="182"/>
        <end position="192"/>
    </location>
</feature>
<dbReference type="Gene3D" id="1.10.260.40">
    <property type="entry name" value="lambda repressor-like DNA-binding domains"/>
    <property type="match status" value="1"/>
</dbReference>
<dbReference type="InterPro" id="IPR050400">
    <property type="entry name" value="Bact_Cytoskel_RodZ"/>
</dbReference>
<proteinExistence type="predicted"/>
<name>A0A5C4MEB2_9ACTN</name>
<dbReference type="PANTHER" id="PTHR34475">
    <property type="match status" value="1"/>
</dbReference>
<evidence type="ECO:0000256" key="1">
    <source>
        <dbReference type="SAM" id="MobiDB-lite"/>
    </source>
</evidence>
<dbReference type="InterPro" id="IPR010982">
    <property type="entry name" value="Lambda_DNA-bd_dom_sf"/>
</dbReference>
<feature type="transmembrane region" description="Helical" evidence="2">
    <location>
        <begin position="445"/>
        <end position="466"/>
    </location>
</feature>
<organism evidence="3 4">
    <name type="scientific">Mumia zhuanghuii</name>
    <dbReference type="NCBI Taxonomy" id="2585211"/>
    <lineage>
        <taxon>Bacteria</taxon>
        <taxon>Bacillati</taxon>
        <taxon>Actinomycetota</taxon>
        <taxon>Actinomycetes</taxon>
        <taxon>Propionibacteriales</taxon>
        <taxon>Nocardioidaceae</taxon>
        <taxon>Mumia</taxon>
    </lineage>
</organism>
<dbReference type="EMBL" id="VDFR01000219">
    <property type="protein sequence ID" value="TNC30437.1"/>
    <property type="molecule type" value="Genomic_DNA"/>
</dbReference>
<dbReference type="Proteomes" id="UP000306740">
    <property type="component" value="Unassembled WGS sequence"/>
</dbReference>
<dbReference type="CDD" id="cd00093">
    <property type="entry name" value="HTH_XRE"/>
    <property type="match status" value="1"/>
</dbReference>
<dbReference type="PANTHER" id="PTHR34475:SF1">
    <property type="entry name" value="CYTOSKELETON PROTEIN RODZ"/>
    <property type="match status" value="1"/>
</dbReference>
<dbReference type="InterPro" id="IPR001387">
    <property type="entry name" value="Cro/C1-type_HTH"/>
</dbReference>
<keyword evidence="2" id="KW-0812">Transmembrane</keyword>
<dbReference type="OrthoDB" id="5243487at2"/>
<dbReference type="GO" id="GO:0003677">
    <property type="term" value="F:DNA binding"/>
    <property type="evidence" value="ECO:0007669"/>
    <property type="project" value="InterPro"/>
</dbReference>
<dbReference type="Pfam" id="PF13413">
    <property type="entry name" value="HTH_25"/>
    <property type="match status" value="1"/>
</dbReference>
<dbReference type="SUPFAM" id="SSF47413">
    <property type="entry name" value="lambda repressor-like DNA-binding domains"/>
    <property type="match status" value="1"/>
</dbReference>
<protein>
    <recommendedName>
        <fullName evidence="5">Helix-turn-helix domain-containing protein</fullName>
    </recommendedName>
</protein>
<feature type="transmembrane region" description="Helical" evidence="2">
    <location>
        <begin position="28"/>
        <end position="48"/>
    </location>
</feature>
<keyword evidence="2" id="KW-1133">Transmembrane helix</keyword>
<gene>
    <name evidence="3" type="ORF">FHE65_32915</name>
</gene>